<name>A0AAN6Y1Q1_9PEZI</name>
<keyword evidence="4" id="KW-0489">Methyltransferase</keyword>
<organism evidence="4 5">
    <name type="scientific">Rhypophila decipiens</name>
    <dbReference type="NCBI Taxonomy" id="261697"/>
    <lineage>
        <taxon>Eukaryota</taxon>
        <taxon>Fungi</taxon>
        <taxon>Dikarya</taxon>
        <taxon>Ascomycota</taxon>
        <taxon>Pezizomycotina</taxon>
        <taxon>Sordariomycetes</taxon>
        <taxon>Sordariomycetidae</taxon>
        <taxon>Sordariales</taxon>
        <taxon>Naviculisporaceae</taxon>
        <taxon>Rhypophila</taxon>
    </lineage>
</organism>
<keyword evidence="5" id="KW-1185">Reference proteome</keyword>
<dbReference type="PANTHER" id="PTHR45681">
    <property type="entry name" value="POLYKETIDE SYNTHASE 44-RELATED"/>
    <property type="match status" value="1"/>
</dbReference>
<reference evidence="4" key="2">
    <citation type="submission" date="2023-05" db="EMBL/GenBank/DDBJ databases">
        <authorList>
            <consortium name="Lawrence Berkeley National Laboratory"/>
            <person name="Steindorff A."/>
            <person name="Hensen N."/>
            <person name="Bonometti L."/>
            <person name="Westerberg I."/>
            <person name="Brannstrom I.O."/>
            <person name="Guillou S."/>
            <person name="Cros-Aarteil S."/>
            <person name="Calhoun S."/>
            <person name="Haridas S."/>
            <person name="Kuo A."/>
            <person name="Mondo S."/>
            <person name="Pangilinan J."/>
            <person name="Riley R."/>
            <person name="Labutti K."/>
            <person name="Andreopoulos B."/>
            <person name="Lipzen A."/>
            <person name="Chen C."/>
            <person name="Yanf M."/>
            <person name="Daum C."/>
            <person name="Ng V."/>
            <person name="Clum A."/>
            <person name="Ohm R."/>
            <person name="Martin F."/>
            <person name="Silar P."/>
            <person name="Natvig D."/>
            <person name="Lalanne C."/>
            <person name="Gautier V."/>
            <person name="Ament-Velasquez S.L."/>
            <person name="Kruys A."/>
            <person name="Hutchinson M.I."/>
            <person name="Powell A.J."/>
            <person name="Barry K."/>
            <person name="Miller A.N."/>
            <person name="Grigoriev I.V."/>
            <person name="Debuchy R."/>
            <person name="Gladieux P."/>
            <person name="Thoren M.H."/>
            <person name="Johannesson H."/>
        </authorList>
    </citation>
    <scope>NUCLEOTIDE SEQUENCE</scope>
    <source>
        <strain evidence="4">PSN293</strain>
    </source>
</reference>
<dbReference type="AlphaFoldDB" id="A0AAN6Y1Q1"/>
<evidence type="ECO:0000256" key="1">
    <source>
        <dbReference type="ARBA" id="ARBA00022679"/>
    </source>
</evidence>
<dbReference type="Pfam" id="PF18558">
    <property type="entry name" value="HTH_51"/>
    <property type="match status" value="1"/>
</dbReference>
<gene>
    <name evidence="4" type="ORF">QBC37DRAFT_474925</name>
</gene>
<dbReference type="InterPro" id="IPR029063">
    <property type="entry name" value="SAM-dependent_MTases_sf"/>
</dbReference>
<proteinExistence type="predicted"/>
<dbReference type="PANTHER" id="PTHR45681:SF6">
    <property type="entry name" value="POLYKETIDE SYNTHASE 37"/>
    <property type="match status" value="1"/>
</dbReference>
<dbReference type="EMBL" id="MU858170">
    <property type="protein sequence ID" value="KAK4210611.1"/>
    <property type="molecule type" value="Genomic_DNA"/>
</dbReference>
<reference evidence="4" key="1">
    <citation type="journal article" date="2023" name="Mol. Phylogenet. Evol.">
        <title>Genome-scale phylogeny and comparative genomics of the fungal order Sordariales.</title>
        <authorList>
            <person name="Hensen N."/>
            <person name="Bonometti L."/>
            <person name="Westerberg I."/>
            <person name="Brannstrom I.O."/>
            <person name="Guillou S."/>
            <person name="Cros-Aarteil S."/>
            <person name="Calhoun S."/>
            <person name="Haridas S."/>
            <person name="Kuo A."/>
            <person name="Mondo S."/>
            <person name="Pangilinan J."/>
            <person name="Riley R."/>
            <person name="LaButti K."/>
            <person name="Andreopoulos B."/>
            <person name="Lipzen A."/>
            <person name="Chen C."/>
            <person name="Yan M."/>
            <person name="Daum C."/>
            <person name="Ng V."/>
            <person name="Clum A."/>
            <person name="Steindorff A."/>
            <person name="Ohm R.A."/>
            <person name="Martin F."/>
            <person name="Silar P."/>
            <person name="Natvig D.O."/>
            <person name="Lalanne C."/>
            <person name="Gautier V."/>
            <person name="Ament-Velasquez S.L."/>
            <person name="Kruys A."/>
            <person name="Hutchinson M.I."/>
            <person name="Powell A.J."/>
            <person name="Barry K."/>
            <person name="Miller A.N."/>
            <person name="Grigoriev I.V."/>
            <person name="Debuchy R."/>
            <person name="Gladieux P."/>
            <person name="Hiltunen Thoren M."/>
            <person name="Johannesson H."/>
        </authorList>
    </citation>
    <scope>NUCLEOTIDE SEQUENCE</scope>
    <source>
        <strain evidence="4">PSN293</strain>
    </source>
</reference>
<evidence type="ECO:0000259" key="3">
    <source>
        <dbReference type="Pfam" id="PF18558"/>
    </source>
</evidence>
<dbReference type="InterPro" id="IPR050444">
    <property type="entry name" value="Polyketide_Synthase"/>
</dbReference>
<dbReference type="InterPro" id="IPR041068">
    <property type="entry name" value="HTH_51"/>
</dbReference>
<evidence type="ECO:0000313" key="5">
    <source>
        <dbReference type="Proteomes" id="UP001301769"/>
    </source>
</evidence>
<sequence>MANAFNEIRLNYDAAAKTAKAVDYWKEVYPLQARLVVAYIVEAFAANGLDLTKIQGGAPVPSVPPEIPLRHQKLIGRLYQVLEQEGNLILSSSDADNSFIRTAIPVDPTPYSALYQSLIGRFPQHDVVHELLNAIGSQLAGCLSGSVDALHLVFGNSRNKKLLNDMYEFWPLLRAPTLLLGDFLVGAVTAHHSLTTGDRSFRVLEVGAGTGGTTRHLVERLFQSADAGQEIEYHFTDISPALVAAAKRQFKKPLSGKESRMKMSYQVLDIEKQPKEEYLSKFDCLISTNCIHATKDLDVTLRNLKSLLRPGPGAALMLVETTQKMCWLDIVVGFFGGWWAFEDGREYALIDEHEWKGRMKKAGFEQVLWTEGAAEESKTVRLIGGFL</sequence>
<evidence type="ECO:0000313" key="4">
    <source>
        <dbReference type="EMBL" id="KAK4210611.1"/>
    </source>
</evidence>
<evidence type="ECO:0000259" key="2">
    <source>
        <dbReference type="Pfam" id="PF08242"/>
    </source>
</evidence>
<comment type="caution">
    <text evidence="4">The sequence shown here is derived from an EMBL/GenBank/DDBJ whole genome shotgun (WGS) entry which is preliminary data.</text>
</comment>
<dbReference type="Gene3D" id="3.40.50.150">
    <property type="entry name" value="Vaccinia Virus protein VP39"/>
    <property type="match status" value="1"/>
</dbReference>
<dbReference type="SUPFAM" id="SSF53335">
    <property type="entry name" value="S-adenosyl-L-methionine-dependent methyltransferases"/>
    <property type="match status" value="1"/>
</dbReference>
<feature type="domain" description="Methyltransferase fungal type helix-turn-helix" evidence="3">
    <location>
        <begin position="6"/>
        <end position="89"/>
    </location>
</feature>
<keyword evidence="1" id="KW-0808">Transferase</keyword>
<dbReference type="Proteomes" id="UP001301769">
    <property type="component" value="Unassembled WGS sequence"/>
</dbReference>
<dbReference type="CDD" id="cd02440">
    <property type="entry name" value="AdoMet_MTases"/>
    <property type="match status" value="1"/>
</dbReference>
<dbReference type="GO" id="GO:0032259">
    <property type="term" value="P:methylation"/>
    <property type="evidence" value="ECO:0007669"/>
    <property type="project" value="UniProtKB-KW"/>
</dbReference>
<dbReference type="InterPro" id="IPR013217">
    <property type="entry name" value="Methyltransf_12"/>
</dbReference>
<accession>A0AAN6Y1Q1</accession>
<protein>
    <submittedName>
        <fullName evidence="4">Polyketide methyltransferase sdnL</fullName>
    </submittedName>
</protein>
<feature type="domain" description="Methyltransferase type 12" evidence="2">
    <location>
        <begin position="204"/>
        <end position="311"/>
    </location>
</feature>
<dbReference type="GO" id="GO:0008168">
    <property type="term" value="F:methyltransferase activity"/>
    <property type="evidence" value="ECO:0007669"/>
    <property type="project" value="UniProtKB-KW"/>
</dbReference>
<dbReference type="Pfam" id="PF08242">
    <property type="entry name" value="Methyltransf_12"/>
    <property type="match status" value="1"/>
</dbReference>